<dbReference type="RefSeq" id="WP_310549195.1">
    <property type="nucleotide sequence ID" value="NZ_JAVKGR010000018.1"/>
</dbReference>
<accession>A0ABU2DVB8</accession>
<dbReference type="Proteomes" id="UP001251870">
    <property type="component" value="Unassembled WGS sequence"/>
</dbReference>
<protein>
    <submittedName>
        <fullName evidence="1">Uncharacterized protein</fullName>
    </submittedName>
</protein>
<comment type="caution">
    <text evidence="1">The sequence shown here is derived from an EMBL/GenBank/DDBJ whole genome shotgun (WGS) entry which is preliminary data.</text>
</comment>
<evidence type="ECO:0000313" key="2">
    <source>
        <dbReference type="Proteomes" id="UP001251870"/>
    </source>
</evidence>
<organism evidence="1 2">
    <name type="scientific">Nesterenkonia aerolata</name>
    <dbReference type="NCBI Taxonomy" id="3074079"/>
    <lineage>
        <taxon>Bacteria</taxon>
        <taxon>Bacillati</taxon>
        <taxon>Actinomycetota</taxon>
        <taxon>Actinomycetes</taxon>
        <taxon>Micrococcales</taxon>
        <taxon>Micrococcaceae</taxon>
        <taxon>Nesterenkonia</taxon>
    </lineage>
</organism>
<keyword evidence="2" id="KW-1185">Reference proteome</keyword>
<evidence type="ECO:0000313" key="1">
    <source>
        <dbReference type="EMBL" id="MDR8020215.1"/>
    </source>
</evidence>
<reference evidence="1 2" key="1">
    <citation type="submission" date="2023-09" db="EMBL/GenBank/DDBJ databases">
        <title>Description of three actinobacteria isolated from air of manufacturing shop in a pharmaceutical factory.</title>
        <authorList>
            <person name="Zhang D.-F."/>
        </authorList>
    </citation>
    <scope>NUCLEOTIDE SEQUENCE [LARGE SCALE GENOMIC DNA]</scope>
    <source>
        <strain evidence="1 2">LY-0111</strain>
    </source>
</reference>
<sequence length="116" mass="13066">MDSYDTTLNVSESAYPCVAEGCQECSPCRPPAPKYRAVAPLREVAQRLNALLEVHDDEFENLDLMELYCELAKVRQVLDAAQVDLTKEVVEEGRILKTFAEQSGIAYGTVQRWARQ</sequence>
<proteinExistence type="predicted"/>
<gene>
    <name evidence="1" type="ORF">RIL96_11645</name>
</gene>
<name>A0ABU2DVB8_9MICC</name>
<dbReference type="EMBL" id="JAVKGR010000018">
    <property type="protein sequence ID" value="MDR8020215.1"/>
    <property type="molecule type" value="Genomic_DNA"/>
</dbReference>